<dbReference type="InterPro" id="IPR001123">
    <property type="entry name" value="LeuE-type"/>
</dbReference>
<feature type="transmembrane region" description="Helical" evidence="6">
    <location>
        <begin position="155"/>
        <end position="180"/>
    </location>
</feature>
<evidence type="ECO:0000256" key="4">
    <source>
        <dbReference type="ARBA" id="ARBA00022989"/>
    </source>
</evidence>
<name>A0A4U8UGD8_9HELI</name>
<keyword evidence="3 6" id="KW-0812">Transmembrane</keyword>
<dbReference type="PANTHER" id="PTHR30086:SF20">
    <property type="entry name" value="ARGININE EXPORTER PROTEIN ARGO-RELATED"/>
    <property type="match status" value="1"/>
</dbReference>
<accession>A0A4U8UGD8</accession>
<organism evidence="7 8">
    <name type="scientific">Helicobacter apodemus</name>
    <dbReference type="NCBI Taxonomy" id="135569"/>
    <lineage>
        <taxon>Bacteria</taxon>
        <taxon>Pseudomonadati</taxon>
        <taxon>Campylobacterota</taxon>
        <taxon>Epsilonproteobacteria</taxon>
        <taxon>Campylobacterales</taxon>
        <taxon>Helicobacteraceae</taxon>
        <taxon>Helicobacter</taxon>
    </lineage>
</organism>
<feature type="transmembrane region" description="Helical" evidence="6">
    <location>
        <begin position="72"/>
        <end position="96"/>
    </location>
</feature>
<comment type="caution">
    <text evidence="7">The sequence shown here is derived from an EMBL/GenBank/DDBJ whole genome shotgun (WGS) entry which is preliminary data.</text>
</comment>
<evidence type="ECO:0000256" key="2">
    <source>
        <dbReference type="ARBA" id="ARBA00022475"/>
    </source>
</evidence>
<dbReference type="Proteomes" id="UP000029920">
    <property type="component" value="Unassembled WGS sequence"/>
</dbReference>
<evidence type="ECO:0000256" key="6">
    <source>
        <dbReference type="SAM" id="Phobius"/>
    </source>
</evidence>
<dbReference type="GO" id="GO:0005886">
    <property type="term" value="C:plasma membrane"/>
    <property type="evidence" value="ECO:0007669"/>
    <property type="project" value="UniProtKB-SubCell"/>
</dbReference>
<evidence type="ECO:0000256" key="3">
    <source>
        <dbReference type="ARBA" id="ARBA00022692"/>
    </source>
</evidence>
<feature type="transmembrane region" description="Helical" evidence="6">
    <location>
        <begin position="192"/>
        <end position="213"/>
    </location>
</feature>
<dbReference type="AlphaFoldDB" id="A0A4U8UGD8"/>
<keyword evidence="5 6" id="KW-0472">Membrane</keyword>
<dbReference type="EMBL" id="JRPC02000011">
    <property type="protein sequence ID" value="TLE15958.1"/>
    <property type="molecule type" value="Genomic_DNA"/>
</dbReference>
<evidence type="ECO:0000256" key="1">
    <source>
        <dbReference type="ARBA" id="ARBA00004651"/>
    </source>
</evidence>
<dbReference type="PANTHER" id="PTHR30086">
    <property type="entry name" value="ARGININE EXPORTER PROTEIN ARGO"/>
    <property type="match status" value="1"/>
</dbReference>
<feature type="transmembrane region" description="Helical" evidence="6">
    <location>
        <begin position="41"/>
        <end position="66"/>
    </location>
</feature>
<comment type="subcellular location">
    <subcellularLocation>
        <location evidence="1">Cell membrane</location>
        <topology evidence="1">Multi-pass membrane protein</topology>
    </subcellularLocation>
</comment>
<sequence length="218" mass="23941">MLMIELLLTYTLAVFLLIITPGPVIALIIRNASLYGFKTGFFTSIGVNLASLILLITAIAIILGILKVSPLILSLLSLLGCVFIFYLGASSLYHTFKSYKNQLSSKIPTPLNEKNVKKTLTSSFLEGFGLAIGNPKDIIFLVAFFPQFIHITNSITLSLSILVTIWVILDVGILVGYVLLTQKAIFFKYQNIIGLMSNIILIFVGVFGGYYLLHSLSL</sequence>
<keyword evidence="4 6" id="KW-1133">Transmembrane helix</keyword>
<proteinExistence type="predicted"/>
<evidence type="ECO:0000313" key="8">
    <source>
        <dbReference type="Proteomes" id="UP000029920"/>
    </source>
</evidence>
<gene>
    <name evidence="7" type="ORF">LS72_005205</name>
</gene>
<evidence type="ECO:0000256" key="5">
    <source>
        <dbReference type="ARBA" id="ARBA00023136"/>
    </source>
</evidence>
<protein>
    <submittedName>
        <fullName evidence="7">LysE family translocator</fullName>
    </submittedName>
</protein>
<dbReference type="Pfam" id="PF01810">
    <property type="entry name" value="LysE"/>
    <property type="match status" value="1"/>
</dbReference>
<reference evidence="7 8" key="1">
    <citation type="journal article" date="2014" name="Genome Announc.">
        <title>Draft genome sequences of eight enterohepatic helicobacter species isolated from both laboratory and wild rodents.</title>
        <authorList>
            <person name="Sheh A."/>
            <person name="Shen Z."/>
            <person name="Fox J.G."/>
        </authorList>
    </citation>
    <scope>NUCLEOTIDE SEQUENCE [LARGE SCALE GENOMIC DNA]</scope>
    <source>
        <strain evidence="7 8">MIT-03-7007</strain>
    </source>
</reference>
<dbReference type="GO" id="GO:0015171">
    <property type="term" value="F:amino acid transmembrane transporter activity"/>
    <property type="evidence" value="ECO:0007669"/>
    <property type="project" value="TreeGrafter"/>
</dbReference>
<evidence type="ECO:0000313" key="7">
    <source>
        <dbReference type="EMBL" id="TLE15958.1"/>
    </source>
</evidence>
<keyword evidence="8" id="KW-1185">Reference proteome</keyword>
<keyword evidence="2" id="KW-1003">Cell membrane</keyword>
<feature type="transmembrane region" description="Helical" evidence="6">
    <location>
        <begin position="6"/>
        <end position="29"/>
    </location>
</feature>